<feature type="region of interest" description="Disordered" evidence="1">
    <location>
        <begin position="1"/>
        <end position="69"/>
    </location>
</feature>
<accession>A0A9D4CN71</accession>
<organism evidence="2 3">
    <name type="scientific">Dreissena polymorpha</name>
    <name type="common">Zebra mussel</name>
    <name type="synonym">Mytilus polymorpha</name>
    <dbReference type="NCBI Taxonomy" id="45954"/>
    <lineage>
        <taxon>Eukaryota</taxon>
        <taxon>Metazoa</taxon>
        <taxon>Spiralia</taxon>
        <taxon>Lophotrochozoa</taxon>
        <taxon>Mollusca</taxon>
        <taxon>Bivalvia</taxon>
        <taxon>Autobranchia</taxon>
        <taxon>Heteroconchia</taxon>
        <taxon>Euheterodonta</taxon>
        <taxon>Imparidentia</taxon>
        <taxon>Neoheterodontei</taxon>
        <taxon>Myida</taxon>
        <taxon>Dreissenoidea</taxon>
        <taxon>Dreissenidae</taxon>
        <taxon>Dreissena</taxon>
    </lineage>
</organism>
<keyword evidence="3" id="KW-1185">Reference proteome</keyword>
<protein>
    <submittedName>
        <fullName evidence="2">Uncharacterized protein</fullName>
    </submittedName>
</protein>
<evidence type="ECO:0000256" key="1">
    <source>
        <dbReference type="SAM" id="MobiDB-lite"/>
    </source>
</evidence>
<dbReference type="EMBL" id="JAIWYP010000012">
    <property type="protein sequence ID" value="KAH3728520.1"/>
    <property type="molecule type" value="Genomic_DNA"/>
</dbReference>
<dbReference type="Proteomes" id="UP000828390">
    <property type="component" value="Unassembled WGS sequence"/>
</dbReference>
<dbReference type="AlphaFoldDB" id="A0A9D4CN71"/>
<feature type="region of interest" description="Disordered" evidence="1">
    <location>
        <begin position="95"/>
        <end position="160"/>
    </location>
</feature>
<feature type="compositionally biased region" description="Basic and acidic residues" evidence="1">
    <location>
        <begin position="138"/>
        <end position="149"/>
    </location>
</feature>
<gene>
    <name evidence="2" type="ORF">DPMN_054477</name>
</gene>
<evidence type="ECO:0000313" key="2">
    <source>
        <dbReference type="EMBL" id="KAH3728520.1"/>
    </source>
</evidence>
<reference evidence="2" key="1">
    <citation type="journal article" date="2019" name="bioRxiv">
        <title>The Genome of the Zebra Mussel, Dreissena polymorpha: A Resource for Invasive Species Research.</title>
        <authorList>
            <person name="McCartney M.A."/>
            <person name="Auch B."/>
            <person name="Kono T."/>
            <person name="Mallez S."/>
            <person name="Zhang Y."/>
            <person name="Obille A."/>
            <person name="Becker A."/>
            <person name="Abrahante J.E."/>
            <person name="Garbe J."/>
            <person name="Badalamenti J.P."/>
            <person name="Herman A."/>
            <person name="Mangelson H."/>
            <person name="Liachko I."/>
            <person name="Sullivan S."/>
            <person name="Sone E.D."/>
            <person name="Koren S."/>
            <person name="Silverstein K.A.T."/>
            <person name="Beckman K.B."/>
            <person name="Gohl D.M."/>
        </authorList>
    </citation>
    <scope>NUCLEOTIDE SEQUENCE</scope>
    <source>
        <strain evidence="2">Duluth1</strain>
        <tissue evidence="2">Whole animal</tissue>
    </source>
</reference>
<evidence type="ECO:0000313" key="3">
    <source>
        <dbReference type="Proteomes" id="UP000828390"/>
    </source>
</evidence>
<reference evidence="2" key="2">
    <citation type="submission" date="2020-11" db="EMBL/GenBank/DDBJ databases">
        <authorList>
            <person name="McCartney M.A."/>
            <person name="Auch B."/>
            <person name="Kono T."/>
            <person name="Mallez S."/>
            <person name="Becker A."/>
            <person name="Gohl D.M."/>
            <person name="Silverstein K.A.T."/>
            <person name="Koren S."/>
            <person name="Bechman K.B."/>
            <person name="Herman A."/>
            <person name="Abrahante J.E."/>
            <person name="Garbe J."/>
        </authorList>
    </citation>
    <scope>NUCLEOTIDE SEQUENCE</scope>
    <source>
        <strain evidence="2">Duluth1</strain>
        <tissue evidence="2">Whole animal</tissue>
    </source>
</reference>
<name>A0A9D4CN71_DREPO</name>
<feature type="compositionally biased region" description="Low complexity" evidence="1">
    <location>
        <begin position="42"/>
        <end position="59"/>
    </location>
</feature>
<sequence length="160" mass="17660">MEDDQAAGVQSDMVTSKKTPDDQQDQKQASLLEKNAEEKLGNQTEDNQQSTTTTQQRNQPGDFKVEKRDTVIQTQIHNEISTHVVLSENPLLIRDDKTKSDVQVQESNSKDQGTHSILTAASQADVVESSARPLMSKEYADNSSNRETEVNTTSLPSVGN</sequence>
<comment type="caution">
    <text evidence="2">The sequence shown here is derived from an EMBL/GenBank/DDBJ whole genome shotgun (WGS) entry which is preliminary data.</text>
</comment>
<feature type="compositionally biased region" description="Polar residues" evidence="1">
    <location>
        <begin position="150"/>
        <end position="160"/>
    </location>
</feature>
<proteinExistence type="predicted"/>